<protein>
    <submittedName>
        <fullName evidence="1">Uncharacterized protein</fullName>
    </submittedName>
</protein>
<dbReference type="NCBIfam" id="NF040878">
    <property type="entry name" value="SE1561_fam"/>
    <property type="match status" value="1"/>
</dbReference>
<dbReference type="InterPro" id="IPR047670">
    <property type="entry name" value="YfjT-like"/>
</dbReference>
<dbReference type="RefSeq" id="WP_217064567.1">
    <property type="nucleotide sequence ID" value="NZ_JAHQCS010000043.1"/>
</dbReference>
<keyword evidence="2" id="KW-1185">Reference proteome</keyword>
<sequence>MENSDLEKNKKMNLLHEQMDHLIVMLDSIDPEKAGIEDIDRIIVKLDELEKKCQQYRNEWT</sequence>
<evidence type="ECO:0000313" key="2">
    <source>
        <dbReference type="Proteomes" id="UP000784880"/>
    </source>
</evidence>
<evidence type="ECO:0000313" key="1">
    <source>
        <dbReference type="EMBL" id="MBU9710668.1"/>
    </source>
</evidence>
<accession>A0ABS6JAF7</accession>
<proteinExistence type="predicted"/>
<organism evidence="1 2">
    <name type="scientific">Evansella tamaricis</name>
    <dbReference type="NCBI Taxonomy" id="2069301"/>
    <lineage>
        <taxon>Bacteria</taxon>
        <taxon>Bacillati</taxon>
        <taxon>Bacillota</taxon>
        <taxon>Bacilli</taxon>
        <taxon>Bacillales</taxon>
        <taxon>Bacillaceae</taxon>
        <taxon>Evansella</taxon>
    </lineage>
</organism>
<reference evidence="1 2" key="1">
    <citation type="submission" date="2021-06" db="EMBL/GenBank/DDBJ databases">
        <title>Bacillus sp. RD4P76, an endophyte from a halophyte.</title>
        <authorList>
            <person name="Sun J.-Q."/>
        </authorList>
    </citation>
    <scope>NUCLEOTIDE SEQUENCE [LARGE SCALE GENOMIC DNA]</scope>
    <source>
        <strain evidence="1 2">CGMCC 1.15917</strain>
    </source>
</reference>
<dbReference type="EMBL" id="JAHQCS010000043">
    <property type="protein sequence ID" value="MBU9710668.1"/>
    <property type="molecule type" value="Genomic_DNA"/>
</dbReference>
<dbReference type="Proteomes" id="UP000784880">
    <property type="component" value="Unassembled WGS sequence"/>
</dbReference>
<comment type="caution">
    <text evidence="1">The sequence shown here is derived from an EMBL/GenBank/DDBJ whole genome shotgun (WGS) entry which is preliminary data.</text>
</comment>
<gene>
    <name evidence="1" type="ORF">KS419_02780</name>
</gene>
<name>A0ABS6JAF7_9BACI</name>